<dbReference type="AlphaFoldDB" id="A0AAD5U8T2"/>
<gene>
    <name evidence="1" type="primary">HECTD2</name>
    <name evidence="1" type="ORF">HK099_000319</name>
</gene>
<accession>A0AAD5U8T2</accession>
<dbReference type="Proteomes" id="UP001211065">
    <property type="component" value="Unassembled WGS sequence"/>
</dbReference>
<evidence type="ECO:0000313" key="2">
    <source>
        <dbReference type="Proteomes" id="UP001211065"/>
    </source>
</evidence>
<evidence type="ECO:0000313" key="1">
    <source>
        <dbReference type="EMBL" id="KAJ3224041.1"/>
    </source>
</evidence>
<organism evidence="1 2">
    <name type="scientific">Clydaea vesicula</name>
    <dbReference type="NCBI Taxonomy" id="447962"/>
    <lineage>
        <taxon>Eukaryota</taxon>
        <taxon>Fungi</taxon>
        <taxon>Fungi incertae sedis</taxon>
        <taxon>Chytridiomycota</taxon>
        <taxon>Chytridiomycota incertae sedis</taxon>
        <taxon>Chytridiomycetes</taxon>
        <taxon>Lobulomycetales</taxon>
        <taxon>Lobulomycetaceae</taxon>
        <taxon>Clydaea</taxon>
    </lineage>
</organism>
<keyword evidence="2" id="KW-1185">Reference proteome</keyword>
<sequence length="294" mass="33983">MSSCSYELINVLENLQKDERNTEKLKNLVYLTFSKVENIINTFTLPKSITGNSTTIDCDLVDQFYHTLMANPYLQYPDHQSLIVPQICYILTKLKPEERLEFQSITNDSVRSTRRPNTSFKSEAPSGKAIAYFQSILALLQMFINIKILTRDDDDNTPAYKDESIVHAAKTLEIFYVLNEISKFVPYYDFYNETIEGTLDMKEDYPRWKGKDGFSFCDCPFLLGTASKAEILKVECLVHMRHELQDSFFRALFIGVNSPYLQIEVRRTQLVGKSTHDLRKQLRVSFVGEEGNVE</sequence>
<name>A0AAD5U8T2_9FUNG</name>
<dbReference type="EMBL" id="JADGJW010000107">
    <property type="protein sequence ID" value="KAJ3224041.1"/>
    <property type="molecule type" value="Genomic_DNA"/>
</dbReference>
<comment type="caution">
    <text evidence="1">The sequence shown here is derived from an EMBL/GenBank/DDBJ whole genome shotgun (WGS) entry which is preliminary data.</text>
</comment>
<protein>
    <submittedName>
        <fullName evidence="1">E3 ubiquitin-protein ligase HTD2</fullName>
    </submittedName>
</protein>
<reference evidence="1" key="1">
    <citation type="submission" date="2020-05" db="EMBL/GenBank/DDBJ databases">
        <title>Phylogenomic resolution of chytrid fungi.</title>
        <authorList>
            <person name="Stajich J.E."/>
            <person name="Amses K."/>
            <person name="Simmons R."/>
            <person name="Seto K."/>
            <person name="Myers J."/>
            <person name="Bonds A."/>
            <person name="Quandt C.A."/>
            <person name="Barry K."/>
            <person name="Liu P."/>
            <person name="Grigoriev I."/>
            <person name="Longcore J.E."/>
            <person name="James T.Y."/>
        </authorList>
    </citation>
    <scope>NUCLEOTIDE SEQUENCE</scope>
    <source>
        <strain evidence="1">JEL0476</strain>
    </source>
</reference>
<proteinExistence type="predicted"/>